<sequence>MESVVCNHGEIRFMMSCQHQGLIRYNFTHYSEHNQRRQSNKATHKIKADTTIKSFEDLHAAVTIRELHFGRPFARQPDKVFNPN</sequence>
<accession>A0AA85BG20</accession>
<protein>
    <submittedName>
        <fullName evidence="2">Uncharacterized protein</fullName>
    </submittedName>
</protein>
<evidence type="ECO:0000313" key="2">
    <source>
        <dbReference type="WBParaSite" id="SMTH1_50360.1"/>
    </source>
</evidence>
<dbReference type="AlphaFoldDB" id="A0AA85BG20"/>
<reference evidence="2" key="1">
    <citation type="submission" date="2023-11" db="UniProtKB">
        <authorList>
            <consortium name="WormBaseParasite"/>
        </authorList>
    </citation>
    <scope>IDENTIFICATION</scope>
</reference>
<organism evidence="1 2">
    <name type="scientific">Schistosoma mattheei</name>
    <dbReference type="NCBI Taxonomy" id="31246"/>
    <lineage>
        <taxon>Eukaryota</taxon>
        <taxon>Metazoa</taxon>
        <taxon>Spiralia</taxon>
        <taxon>Lophotrochozoa</taxon>
        <taxon>Platyhelminthes</taxon>
        <taxon>Trematoda</taxon>
        <taxon>Digenea</taxon>
        <taxon>Strigeidida</taxon>
        <taxon>Schistosomatoidea</taxon>
        <taxon>Schistosomatidae</taxon>
        <taxon>Schistosoma</taxon>
    </lineage>
</organism>
<dbReference type="WBParaSite" id="SMTH1_50360.1">
    <property type="protein sequence ID" value="SMTH1_50360.1"/>
    <property type="gene ID" value="SMTH1_50360"/>
</dbReference>
<evidence type="ECO:0000313" key="1">
    <source>
        <dbReference type="Proteomes" id="UP000050791"/>
    </source>
</evidence>
<dbReference type="Proteomes" id="UP000050791">
    <property type="component" value="Unassembled WGS sequence"/>
</dbReference>
<proteinExistence type="predicted"/>
<name>A0AA85BG20_9TREM</name>